<organism evidence="6 7">
    <name type="scientific">Paenibacillus donghaensis</name>
    <dbReference type="NCBI Taxonomy" id="414771"/>
    <lineage>
        <taxon>Bacteria</taxon>
        <taxon>Bacillati</taxon>
        <taxon>Bacillota</taxon>
        <taxon>Bacilli</taxon>
        <taxon>Bacillales</taxon>
        <taxon>Paenibacillaceae</taxon>
        <taxon>Paenibacillus</taxon>
    </lineage>
</organism>
<keyword evidence="5" id="KW-0472">Membrane</keyword>
<keyword evidence="5" id="KW-0812">Transmembrane</keyword>
<dbReference type="OrthoDB" id="9814760at2"/>
<evidence type="ECO:0000256" key="2">
    <source>
        <dbReference type="ARBA" id="ARBA00022963"/>
    </source>
</evidence>
<dbReference type="Gene3D" id="3.40.50.1820">
    <property type="entry name" value="alpha/beta hydrolase"/>
    <property type="match status" value="1"/>
</dbReference>
<accession>A0A2Z2KKJ8</accession>
<feature type="transmembrane region" description="Helical" evidence="5">
    <location>
        <begin position="6"/>
        <end position="22"/>
    </location>
</feature>
<feature type="transmembrane region" description="Helical" evidence="5">
    <location>
        <begin position="55"/>
        <end position="72"/>
    </location>
</feature>
<keyword evidence="1" id="KW-0378">Hydrolase</keyword>
<evidence type="ECO:0000313" key="6">
    <source>
        <dbReference type="EMBL" id="ASA24765.1"/>
    </source>
</evidence>
<proteinExistence type="predicted"/>
<keyword evidence="5" id="KW-1133">Transmembrane helix</keyword>
<dbReference type="KEGG" id="pdh:B9T62_30815"/>
<dbReference type="GO" id="GO:0003847">
    <property type="term" value="F:1-alkyl-2-acetylglycerophosphocholine esterase activity"/>
    <property type="evidence" value="ECO:0007669"/>
    <property type="project" value="TreeGrafter"/>
</dbReference>
<reference evidence="6 7" key="1">
    <citation type="submission" date="2017-06" db="EMBL/GenBank/DDBJ databases">
        <title>Complete genome sequence of Paenibacillus donghaensis KCTC 13049T isolated from East Sea sediment, South Korea.</title>
        <authorList>
            <person name="Jung B.K."/>
            <person name="Hong S.-J."/>
            <person name="Shin J.-H."/>
        </authorList>
    </citation>
    <scope>NUCLEOTIDE SEQUENCE [LARGE SCALE GENOMIC DNA]</scope>
    <source>
        <strain evidence="6 7">KCTC 13049</strain>
    </source>
</reference>
<dbReference type="AlphaFoldDB" id="A0A2Z2KKJ8"/>
<dbReference type="Pfam" id="PF03403">
    <property type="entry name" value="PAF-AH_p_II"/>
    <property type="match status" value="1"/>
</dbReference>
<keyword evidence="3" id="KW-0443">Lipid metabolism</keyword>
<protein>
    <submittedName>
        <fullName evidence="6">Lipase</fullName>
    </submittedName>
</protein>
<sequence>MRVLEILVIVSVVAAIAGVLFVKRNRRLDQLLLAFTGLSMLLHGVIEHLRIQMVPAYAVAVVLVVVFIRRLLKPDAGQQFKPLLGKLLLSLAALAVTGVAVYLSVLLPVFSQPEPTGSYAIGTVSRQLTDESREETLSAEPDDKRKLMINIWYPVDPEEASGRSVEHYPSELGEAISLVFGIPKQLFSHVTEIPTHVVEGAALSAKETGYPVLLFSPGVRSTRFQSMSAVEELVSQGYIVVGMDHPYTSAKVTFEDGHSALYEPDPDYATSQELYEHNITGVSIRVADARFVLDKLTEWNAADPDGLLQGKLDLERVGIFGHSYGGATTAEALAQDSRFKAGVSLEGGFWGDVAHTGLQQPFMYMMSGGTAESLDPAATKKDKVFYEEFAPDLDSAMKHSTSDTYYLTIDHFIHQSFTEIALLSPALFAKDIDPVHNVDITRSYVRAFFDQYLKNEPQQLLEGPSPDYPEVHFDSPYTKKAVESE</sequence>
<evidence type="ECO:0000256" key="3">
    <source>
        <dbReference type="ARBA" id="ARBA00023098"/>
    </source>
</evidence>
<evidence type="ECO:0000256" key="1">
    <source>
        <dbReference type="ARBA" id="ARBA00022801"/>
    </source>
</evidence>
<dbReference type="EMBL" id="CP021780">
    <property type="protein sequence ID" value="ASA24765.1"/>
    <property type="molecule type" value="Genomic_DNA"/>
</dbReference>
<dbReference type="RefSeq" id="WP_087918733.1">
    <property type="nucleotide sequence ID" value="NZ_CP021780.1"/>
</dbReference>
<evidence type="ECO:0000256" key="5">
    <source>
        <dbReference type="SAM" id="Phobius"/>
    </source>
</evidence>
<name>A0A2Z2KKJ8_9BACL</name>
<feature type="transmembrane region" description="Helical" evidence="5">
    <location>
        <begin position="31"/>
        <end position="49"/>
    </location>
</feature>
<dbReference type="InterPro" id="IPR029058">
    <property type="entry name" value="AB_hydrolase_fold"/>
</dbReference>
<dbReference type="Proteomes" id="UP000249890">
    <property type="component" value="Chromosome"/>
</dbReference>
<evidence type="ECO:0000256" key="4">
    <source>
        <dbReference type="SAM" id="MobiDB-lite"/>
    </source>
</evidence>
<dbReference type="SUPFAM" id="SSF53474">
    <property type="entry name" value="alpha/beta-Hydrolases"/>
    <property type="match status" value="1"/>
</dbReference>
<gene>
    <name evidence="6" type="ORF">B9T62_30815</name>
</gene>
<evidence type="ECO:0000313" key="7">
    <source>
        <dbReference type="Proteomes" id="UP000249890"/>
    </source>
</evidence>
<dbReference type="PANTHER" id="PTHR10272:SF0">
    <property type="entry name" value="PLATELET-ACTIVATING FACTOR ACETYLHYDROLASE"/>
    <property type="match status" value="1"/>
</dbReference>
<keyword evidence="7" id="KW-1185">Reference proteome</keyword>
<feature type="region of interest" description="Disordered" evidence="4">
    <location>
        <begin position="460"/>
        <end position="485"/>
    </location>
</feature>
<dbReference type="PANTHER" id="PTHR10272">
    <property type="entry name" value="PLATELET-ACTIVATING FACTOR ACETYLHYDROLASE"/>
    <property type="match status" value="1"/>
</dbReference>
<keyword evidence="2" id="KW-0442">Lipid degradation</keyword>
<dbReference type="GO" id="GO:0016042">
    <property type="term" value="P:lipid catabolic process"/>
    <property type="evidence" value="ECO:0007669"/>
    <property type="project" value="UniProtKB-KW"/>
</dbReference>
<feature type="transmembrane region" description="Helical" evidence="5">
    <location>
        <begin position="84"/>
        <end position="110"/>
    </location>
</feature>